<evidence type="ECO:0000256" key="7">
    <source>
        <dbReference type="ARBA" id="ARBA00022993"/>
    </source>
</evidence>
<protein>
    <recommendedName>
        <fullName evidence="8 9">Dephospho-CoA kinase</fullName>
        <ecNumber evidence="8 9">2.7.1.24</ecNumber>
    </recommendedName>
    <alternativeName>
        <fullName evidence="8">Dephosphocoenzyme A kinase</fullName>
    </alternativeName>
</protein>
<evidence type="ECO:0000256" key="3">
    <source>
        <dbReference type="ARBA" id="ARBA00022679"/>
    </source>
</evidence>
<dbReference type="NCBIfam" id="TIGR00152">
    <property type="entry name" value="dephospho-CoA kinase"/>
    <property type="match status" value="1"/>
</dbReference>
<comment type="caution">
    <text evidence="10">The sequence shown here is derived from an EMBL/GenBank/DDBJ whole genome shotgun (WGS) entry which is preliminary data.</text>
</comment>
<evidence type="ECO:0000256" key="8">
    <source>
        <dbReference type="HAMAP-Rule" id="MF_00376"/>
    </source>
</evidence>
<comment type="subcellular location">
    <subcellularLocation>
        <location evidence="8">Cytoplasm</location>
    </subcellularLocation>
</comment>
<evidence type="ECO:0000313" key="10">
    <source>
        <dbReference type="EMBL" id="KAB1632884.1"/>
    </source>
</evidence>
<accession>A0A7C8FU91</accession>
<dbReference type="FunFam" id="3.40.50.300:FF:000991">
    <property type="entry name" value="Dephospho-CoA kinase"/>
    <property type="match status" value="1"/>
</dbReference>
<name>A0A7C8FU91_9MICO</name>
<dbReference type="GO" id="GO:0005737">
    <property type="term" value="C:cytoplasm"/>
    <property type="evidence" value="ECO:0007669"/>
    <property type="project" value="UniProtKB-SubCell"/>
</dbReference>
<dbReference type="InterPro" id="IPR027417">
    <property type="entry name" value="P-loop_NTPase"/>
</dbReference>
<dbReference type="InterPro" id="IPR001977">
    <property type="entry name" value="Depp_CoAkinase"/>
</dbReference>
<evidence type="ECO:0000256" key="4">
    <source>
        <dbReference type="ARBA" id="ARBA00022741"/>
    </source>
</evidence>
<dbReference type="AlphaFoldDB" id="A0A7C8FU91"/>
<dbReference type="PANTHER" id="PTHR10695:SF46">
    <property type="entry name" value="BIFUNCTIONAL COENZYME A SYNTHASE-RELATED"/>
    <property type="match status" value="1"/>
</dbReference>
<gene>
    <name evidence="8" type="primary">coaE</name>
    <name evidence="10" type="ORF">F8O02_03205</name>
</gene>
<dbReference type="RefSeq" id="WP_158035806.1">
    <property type="nucleotide sequence ID" value="NZ_BAAAZV010000003.1"/>
</dbReference>
<dbReference type="EMBL" id="WBKA01000002">
    <property type="protein sequence ID" value="KAB1632884.1"/>
    <property type="molecule type" value="Genomic_DNA"/>
</dbReference>
<dbReference type="GO" id="GO:0005524">
    <property type="term" value="F:ATP binding"/>
    <property type="evidence" value="ECO:0007669"/>
    <property type="project" value="UniProtKB-UniRule"/>
</dbReference>
<evidence type="ECO:0000256" key="9">
    <source>
        <dbReference type="NCBIfam" id="TIGR00152"/>
    </source>
</evidence>
<comment type="similarity">
    <text evidence="1 8">Belongs to the CoaE family.</text>
</comment>
<comment type="pathway">
    <text evidence="8">Cofactor biosynthesis; coenzyme A biosynthesis; CoA from (R)-pantothenate: step 5/5.</text>
</comment>
<keyword evidence="11" id="KW-1185">Reference proteome</keyword>
<evidence type="ECO:0000256" key="6">
    <source>
        <dbReference type="ARBA" id="ARBA00022840"/>
    </source>
</evidence>
<keyword evidence="4 8" id="KW-0547">Nucleotide-binding</keyword>
<feature type="binding site" evidence="8">
    <location>
        <begin position="12"/>
        <end position="17"/>
    </location>
    <ligand>
        <name>ATP</name>
        <dbReference type="ChEBI" id="CHEBI:30616"/>
    </ligand>
</feature>
<comment type="catalytic activity">
    <reaction evidence="8">
        <text>3'-dephospho-CoA + ATP = ADP + CoA + H(+)</text>
        <dbReference type="Rhea" id="RHEA:18245"/>
        <dbReference type="ChEBI" id="CHEBI:15378"/>
        <dbReference type="ChEBI" id="CHEBI:30616"/>
        <dbReference type="ChEBI" id="CHEBI:57287"/>
        <dbReference type="ChEBI" id="CHEBI:57328"/>
        <dbReference type="ChEBI" id="CHEBI:456216"/>
        <dbReference type="EC" id="2.7.1.24"/>
    </reaction>
</comment>
<evidence type="ECO:0000256" key="2">
    <source>
        <dbReference type="ARBA" id="ARBA00022490"/>
    </source>
</evidence>
<keyword evidence="2 8" id="KW-0963">Cytoplasm</keyword>
<dbReference type="OrthoDB" id="9812943at2"/>
<dbReference type="SUPFAM" id="SSF52540">
    <property type="entry name" value="P-loop containing nucleoside triphosphate hydrolases"/>
    <property type="match status" value="1"/>
</dbReference>
<keyword evidence="3 8" id="KW-0808">Transferase</keyword>
<dbReference type="HAMAP" id="MF_00376">
    <property type="entry name" value="Dephospho_CoA_kinase"/>
    <property type="match status" value="1"/>
</dbReference>
<keyword evidence="7 8" id="KW-0173">Coenzyme A biosynthesis</keyword>
<evidence type="ECO:0000256" key="1">
    <source>
        <dbReference type="ARBA" id="ARBA00009018"/>
    </source>
</evidence>
<dbReference type="NCBIfam" id="NF002879">
    <property type="entry name" value="PRK03333.1"/>
    <property type="match status" value="1"/>
</dbReference>
<dbReference type="Proteomes" id="UP000481339">
    <property type="component" value="Unassembled WGS sequence"/>
</dbReference>
<organism evidence="10 11">
    <name type="scientific">Pseudoclavibacter caeni</name>
    <dbReference type="NCBI Taxonomy" id="908846"/>
    <lineage>
        <taxon>Bacteria</taxon>
        <taxon>Bacillati</taxon>
        <taxon>Actinomycetota</taxon>
        <taxon>Actinomycetes</taxon>
        <taxon>Micrococcales</taxon>
        <taxon>Microbacteriaceae</taxon>
        <taxon>Pseudoclavibacter</taxon>
    </lineage>
</organism>
<dbReference type="EC" id="2.7.1.24" evidence="8 9"/>
<dbReference type="CDD" id="cd02022">
    <property type="entry name" value="DPCK"/>
    <property type="match status" value="1"/>
</dbReference>
<dbReference type="PANTHER" id="PTHR10695">
    <property type="entry name" value="DEPHOSPHO-COA KINASE-RELATED"/>
    <property type="match status" value="1"/>
</dbReference>
<evidence type="ECO:0000256" key="5">
    <source>
        <dbReference type="ARBA" id="ARBA00022777"/>
    </source>
</evidence>
<dbReference type="GO" id="GO:0015937">
    <property type="term" value="P:coenzyme A biosynthetic process"/>
    <property type="evidence" value="ECO:0007669"/>
    <property type="project" value="UniProtKB-UniRule"/>
</dbReference>
<dbReference type="PROSITE" id="PS51219">
    <property type="entry name" value="DPCK"/>
    <property type="match status" value="1"/>
</dbReference>
<dbReference type="Gene3D" id="3.40.50.300">
    <property type="entry name" value="P-loop containing nucleotide triphosphate hydrolases"/>
    <property type="match status" value="1"/>
</dbReference>
<dbReference type="UniPathway" id="UPA00241">
    <property type="reaction ID" value="UER00356"/>
</dbReference>
<proteinExistence type="inferred from homology"/>
<keyword evidence="6 8" id="KW-0067">ATP-binding</keyword>
<reference evidence="10 11" key="1">
    <citation type="submission" date="2019-09" db="EMBL/GenBank/DDBJ databases">
        <title>Phylogeny of genus Pseudoclavibacter and closely related genus.</title>
        <authorList>
            <person name="Li Y."/>
        </authorList>
    </citation>
    <scope>NUCLEOTIDE SEQUENCE [LARGE SCALE GENOMIC DNA]</scope>
    <source>
        <strain evidence="10 11">JCM 16921</strain>
    </source>
</reference>
<keyword evidence="5 8" id="KW-0418">Kinase</keyword>
<dbReference type="GO" id="GO:0004140">
    <property type="term" value="F:dephospho-CoA kinase activity"/>
    <property type="evidence" value="ECO:0007669"/>
    <property type="project" value="UniProtKB-UniRule"/>
</dbReference>
<evidence type="ECO:0000313" key="11">
    <source>
        <dbReference type="Proteomes" id="UP000481339"/>
    </source>
</evidence>
<dbReference type="Pfam" id="PF01121">
    <property type="entry name" value="CoaE"/>
    <property type="match status" value="1"/>
</dbReference>
<comment type="function">
    <text evidence="8">Catalyzes the phosphorylation of the 3'-hydroxyl group of dephosphocoenzyme A to form coenzyme A.</text>
</comment>
<sequence length="199" mass="21238">MPTVIALTGGIAAGKSTVARVFARQGARIVDADKVAREVVEPGRPALAEIREAFGDEVIRPDGSLDRKALAERVFGDPEALARLNAITHPRIRDRVAERIAAAPDESIVVYDVPLLVEADLPQPFDAVVTVSAPAEERVSRLVSERGYTAVEAAQRVAAQASDADREAIADYVVDASGDLAGTERHALQVWHQIAAAFL</sequence>